<dbReference type="AlphaFoldDB" id="A0A197JEY8"/>
<organism evidence="1 2">
    <name type="scientific">Linnemannia elongata AG-77</name>
    <dbReference type="NCBI Taxonomy" id="1314771"/>
    <lineage>
        <taxon>Eukaryota</taxon>
        <taxon>Fungi</taxon>
        <taxon>Fungi incertae sedis</taxon>
        <taxon>Mucoromycota</taxon>
        <taxon>Mortierellomycotina</taxon>
        <taxon>Mortierellomycetes</taxon>
        <taxon>Mortierellales</taxon>
        <taxon>Mortierellaceae</taxon>
        <taxon>Linnemannia</taxon>
    </lineage>
</organism>
<keyword evidence="2" id="KW-1185">Reference proteome</keyword>
<dbReference type="Proteomes" id="UP000078512">
    <property type="component" value="Unassembled WGS sequence"/>
</dbReference>
<name>A0A197JEY8_9FUNG</name>
<gene>
    <name evidence="1" type="ORF">K457DRAFT_25534</name>
</gene>
<dbReference type="EMBL" id="KV442134">
    <property type="protein sequence ID" value="OAQ22989.1"/>
    <property type="molecule type" value="Genomic_DNA"/>
</dbReference>
<protein>
    <submittedName>
        <fullName evidence="1">Uncharacterized protein</fullName>
    </submittedName>
</protein>
<sequence>MQLLRLATAKHLTHVLYTTVTANTDAPTVCFPSSNHQLTGRIDSRPSTSGIESSQPRHLHHLFTPTEAATEDVLDHQQHYSISQGSVVESQRLLLLHSFSTRLALKQEPIVCEHILPGQEVTFTTFAF</sequence>
<evidence type="ECO:0000313" key="1">
    <source>
        <dbReference type="EMBL" id="OAQ22989.1"/>
    </source>
</evidence>
<evidence type="ECO:0000313" key="2">
    <source>
        <dbReference type="Proteomes" id="UP000078512"/>
    </source>
</evidence>
<proteinExistence type="predicted"/>
<reference evidence="1 2" key="1">
    <citation type="submission" date="2016-05" db="EMBL/GenBank/DDBJ databases">
        <title>Genome sequencing reveals origins of a unique bacterial endosymbiosis in the earliest lineages of terrestrial Fungi.</title>
        <authorList>
            <consortium name="DOE Joint Genome Institute"/>
            <person name="Uehling J."/>
            <person name="Gryganskyi A."/>
            <person name="Hameed K."/>
            <person name="Tschaplinski T."/>
            <person name="Misztal P."/>
            <person name="Wu S."/>
            <person name="Desiro A."/>
            <person name="Vande Pol N."/>
            <person name="Du Z.-Y."/>
            <person name="Zienkiewicz A."/>
            <person name="Zienkiewicz K."/>
            <person name="Morin E."/>
            <person name="Tisserant E."/>
            <person name="Splivallo R."/>
            <person name="Hainaut M."/>
            <person name="Henrissat B."/>
            <person name="Ohm R."/>
            <person name="Kuo A."/>
            <person name="Yan J."/>
            <person name="Lipzen A."/>
            <person name="Nolan M."/>
            <person name="Labutti K."/>
            <person name="Barry K."/>
            <person name="Goldstein A."/>
            <person name="Labbe J."/>
            <person name="Schadt C."/>
            <person name="Tuskan G."/>
            <person name="Grigoriev I."/>
            <person name="Martin F."/>
            <person name="Vilgalys R."/>
            <person name="Bonito G."/>
        </authorList>
    </citation>
    <scope>NUCLEOTIDE SEQUENCE [LARGE SCALE GENOMIC DNA]</scope>
    <source>
        <strain evidence="1 2">AG-77</strain>
    </source>
</reference>
<accession>A0A197JEY8</accession>